<organism evidence="7 8">
    <name type="scientific">Flavobacterium aquidurense</name>
    <dbReference type="NCBI Taxonomy" id="362413"/>
    <lineage>
        <taxon>Bacteria</taxon>
        <taxon>Pseudomonadati</taxon>
        <taxon>Bacteroidota</taxon>
        <taxon>Flavobacteriia</taxon>
        <taxon>Flavobacteriales</taxon>
        <taxon>Flavobacteriaceae</taxon>
        <taxon>Flavobacterium</taxon>
    </lineage>
</organism>
<feature type="transmembrane region" description="Helical" evidence="5">
    <location>
        <begin position="149"/>
        <end position="170"/>
    </location>
</feature>
<evidence type="ECO:0000256" key="2">
    <source>
        <dbReference type="ARBA" id="ARBA00022692"/>
    </source>
</evidence>
<dbReference type="Proteomes" id="UP000050443">
    <property type="component" value="Unassembled WGS sequence"/>
</dbReference>
<proteinExistence type="predicted"/>
<dbReference type="AlphaFoldDB" id="A0A0N8VLR3"/>
<name>A0A0N8VLR3_9FLAO</name>
<reference evidence="7 8" key="1">
    <citation type="submission" date="2014-09" db="EMBL/GenBank/DDBJ databases">
        <title>Genome sequence of Flavobacterium aquidurense RC62.</title>
        <authorList>
            <person name="Kim J.F."/>
            <person name="Kwak M.-J."/>
        </authorList>
    </citation>
    <scope>NUCLEOTIDE SEQUENCE [LARGE SCALE GENOMIC DNA]</scope>
    <source>
        <strain evidence="7 8">RC62</strain>
    </source>
</reference>
<dbReference type="NCBIfam" id="NF045576">
    <property type="entry name" value="BT_3928_fam"/>
    <property type="match status" value="1"/>
</dbReference>
<dbReference type="STRING" id="362413.RC62_2410"/>
<feature type="transmembrane region" description="Helical" evidence="5">
    <location>
        <begin position="79"/>
        <end position="99"/>
    </location>
</feature>
<keyword evidence="3 5" id="KW-1133">Transmembrane helix</keyword>
<gene>
    <name evidence="7" type="ORF">RC62_2410</name>
</gene>
<evidence type="ECO:0000256" key="5">
    <source>
        <dbReference type="SAM" id="Phobius"/>
    </source>
</evidence>
<feature type="transmembrane region" description="Helical" evidence="5">
    <location>
        <begin position="119"/>
        <end position="137"/>
    </location>
</feature>
<dbReference type="EMBL" id="JRLF01000015">
    <property type="protein sequence ID" value="KQB37244.1"/>
    <property type="molecule type" value="Genomic_DNA"/>
</dbReference>
<dbReference type="GO" id="GO:0030416">
    <property type="term" value="P:methylamine metabolic process"/>
    <property type="evidence" value="ECO:0007669"/>
    <property type="project" value="InterPro"/>
</dbReference>
<comment type="caution">
    <text evidence="7">The sequence shown here is derived from an EMBL/GenBank/DDBJ whole genome shotgun (WGS) entry which is preliminary data.</text>
</comment>
<evidence type="ECO:0000256" key="4">
    <source>
        <dbReference type="ARBA" id="ARBA00023136"/>
    </source>
</evidence>
<dbReference type="Pfam" id="PF07291">
    <property type="entry name" value="MauE"/>
    <property type="match status" value="1"/>
</dbReference>
<feature type="transmembrane region" description="Helical" evidence="5">
    <location>
        <begin position="12"/>
        <end position="33"/>
    </location>
</feature>
<keyword evidence="2 5" id="KW-0812">Transmembrane</keyword>
<protein>
    <submittedName>
        <fullName evidence="7">DoxX family protein</fullName>
    </submittedName>
</protein>
<dbReference type="InterPro" id="IPR009908">
    <property type="entry name" value="Methylamine_util_MauE"/>
</dbReference>
<feature type="transmembrane region" description="Helical" evidence="5">
    <location>
        <begin position="53"/>
        <end position="72"/>
    </location>
</feature>
<evidence type="ECO:0000313" key="8">
    <source>
        <dbReference type="Proteomes" id="UP000050443"/>
    </source>
</evidence>
<sequence length="373" mass="42013">MKNIITQFSRLFVGVLFIISGLIKLNDPVGFSYKLAEYFSKPVFNMPFLEPLALGLAIFLVILEVVLGVMLLVGYKSKLTIWALLLLIVFFTFLTFYSAYFDVVKDCGCFGDALHLTPWQSFTKDIVLLFFILILFINKNLVKPLFSSAVTNIITYASVVLCIFMAVWVLNHNPIKDFRPYKVGTNIEKGMEIPEGAPKSVVEMIFIYKVNGVDKEFTEKDLANIPEGAKFVDRKDKVITEGYVPPIHDFTMVKDDSDYKEELLKEPKLLVFVTYDLALSNPDGMKKLEGLTKDAKAKGYKVIAMTASGADEIAKAKKQYGLDVDFYFCDATALKTVERANPSIVVIQKGTIIQKVHYNDIKDLKLSDVSYSL</sequence>
<evidence type="ECO:0000256" key="3">
    <source>
        <dbReference type="ARBA" id="ARBA00022989"/>
    </source>
</evidence>
<dbReference type="GO" id="GO:0016020">
    <property type="term" value="C:membrane"/>
    <property type="evidence" value="ECO:0007669"/>
    <property type="project" value="UniProtKB-SubCell"/>
</dbReference>
<dbReference type="OrthoDB" id="648842at2"/>
<feature type="domain" description="Methylamine utilisation protein MauE" evidence="6">
    <location>
        <begin position="3"/>
        <end position="136"/>
    </location>
</feature>
<evidence type="ECO:0000256" key="1">
    <source>
        <dbReference type="ARBA" id="ARBA00004141"/>
    </source>
</evidence>
<dbReference type="RefSeq" id="WP_055097981.1">
    <property type="nucleotide sequence ID" value="NZ_JRLF01000015.1"/>
</dbReference>
<accession>A0A0N8VLR3</accession>
<evidence type="ECO:0000313" key="7">
    <source>
        <dbReference type="EMBL" id="KQB37244.1"/>
    </source>
</evidence>
<comment type="subcellular location">
    <subcellularLocation>
        <location evidence="1">Membrane</location>
        <topology evidence="1">Multi-pass membrane protein</topology>
    </subcellularLocation>
</comment>
<keyword evidence="4 5" id="KW-0472">Membrane</keyword>
<dbReference type="PATRIC" id="fig|362413.3.peg.2353"/>
<evidence type="ECO:0000259" key="6">
    <source>
        <dbReference type="Pfam" id="PF07291"/>
    </source>
</evidence>